<name>A0A939DZG4_9CORY</name>
<gene>
    <name evidence="2" type="ORF">JZY06_03330</name>
</gene>
<dbReference type="AlphaFoldDB" id="A0A939DZG4"/>
<feature type="transmembrane region" description="Helical" evidence="1">
    <location>
        <begin position="15"/>
        <end position="35"/>
    </location>
</feature>
<keyword evidence="1" id="KW-0812">Transmembrane</keyword>
<dbReference type="RefSeq" id="WP_207118404.1">
    <property type="nucleotide sequence ID" value="NZ_JAFLEQ010000005.1"/>
</dbReference>
<comment type="caution">
    <text evidence="2">The sequence shown here is derived from an EMBL/GenBank/DDBJ whole genome shotgun (WGS) entry which is preliminary data.</text>
</comment>
<keyword evidence="3" id="KW-1185">Reference proteome</keyword>
<evidence type="ECO:0000313" key="2">
    <source>
        <dbReference type="EMBL" id="MBN9643664.1"/>
    </source>
</evidence>
<feature type="transmembrane region" description="Helical" evidence="1">
    <location>
        <begin position="66"/>
        <end position="89"/>
    </location>
</feature>
<reference evidence="2" key="1">
    <citation type="submission" date="2021-03" db="EMBL/GenBank/DDBJ databases">
        <authorList>
            <person name="Sun Q."/>
        </authorList>
    </citation>
    <scope>NUCLEOTIDE SEQUENCE</scope>
    <source>
        <strain evidence="2">CCM 8862</strain>
    </source>
</reference>
<evidence type="ECO:0000256" key="1">
    <source>
        <dbReference type="SAM" id="Phobius"/>
    </source>
</evidence>
<dbReference type="Proteomes" id="UP000664332">
    <property type="component" value="Unassembled WGS sequence"/>
</dbReference>
<organism evidence="2 3">
    <name type="scientific">Corynebacterium mendelii</name>
    <dbReference type="NCBI Taxonomy" id="2765362"/>
    <lineage>
        <taxon>Bacteria</taxon>
        <taxon>Bacillati</taxon>
        <taxon>Actinomycetota</taxon>
        <taxon>Actinomycetes</taxon>
        <taxon>Mycobacteriales</taxon>
        <taxon>Corynebacteriaceae</taxon>
        <taxon>Corynebacterium</taxon>
    </lineage>
</organism>
<evidence type="ECO:0000313" key="3">
    <source>
        <dbReference type="Proteomes" id="UP000664332"/>
    </source>
</evidence>
<keyword evidence="1" id="KW-0472">Membrane</keyword>
<protein>
    <submittedName>
        <fullName evidence="2">Uncharacterized protein</fullName>
    </submittedName>
</protein>
<proteinExistence type="predicted"/>
<dbReference type="EMBL" id="JAFLEQ010000005">
    <property type="protein sequence ID" value="MBN9643664.1"/>
    <property type="molecule type" value="Genomic_DNA"/>
</dbReference>
<sequence>MNKKPWSFYGATQPAWVLAVAWLAVFALPVITFFAVRIDNGYEMIFICAPLTGLVALAAAVKLRSWLLVVQGIAAALFYWYLAFLYFGLIP</sequence>
<feature type="transmembrane region" description="Helical" evidence="1">
    <location>
        <begin position="42"/>
        <end position="60"/>
    </location>
</feature>
<accession>A0A939DZG4</accession>
<keyword evidence="1" id="KW-1133">Transmembrane helix</keyword>